<keyword evidence="2" id="KW-1185">Reference proteome</keyword>
<dbReference type="AlphaFoldDB" id="A0A401Q6V6"/>
<dbReference type="OrthoDB" id="2671at2759"/>
<gene>
    <name evidence="1" type="ORF">scyTo_0022457</name>
</gene>
<dbReference type="EMBL" id="BFAA01022580">
    <property type="protein sequence ID" value="GCB81083.1"/>
    <property type="molecule type" value="Genomic_DNA"/>
</dbReference>
<name>A0A401Q6V6_SCYTO</name>
<dbReference type="Proteomes" id="UP000288216">
    <property type="component" value="Unassembled WGS sequence"/>
</dbReference>
<organism evidence="1 2">
    <name type="scientific">Scyliorhinus torazame</name>
    <name type="common">Cloudy catshark</name>
    <name type="synonym">Catulus torazame</name>
    <dbReference type="NCBI Taxonomy" id="75743"/>
    <lineage>
        <taxon>Eukaryota</taxon>
        <taxon>Metazoa</taxon>
        <taxon>Chordata</taxon>
        <taxon>Craniata</taxon>
        <taxon>Vertebrata</taxon>
        <taxon>Chondrichthyes</taxon>
        <taxon>Elasmobranchii</taxon>
        <taxon>Galeomorphii</taxon>
        <taxon>Galeoidea</taxon>
        <taxon>Carcharhiniformes</taxon>
        <taxon>Scyliorhinidae</taxon>
        <taxon>Scyliorhinus</taxon>
    </lineage>
</organism>
<evidence type="ECO:0000313" key="1">
    <source>
        <dbReference type="EMBL" id="GCB81083.1"/>
    </source>
</evidence>
<reference evidence="1 2" key="1">
    <citation type="journal article" date="2018" name="Nat. Ecol. Evol.">
        <title>Shark genomes provide insights into elasmobranch evolution and the origin of vertebrates.</title>
        <authorList>
            <person name="Hara Y"/>
            <person name="Yamaguchi K"/>
            <person name="Onimaru K"/>
            <person name="Kadota M"/>
            <person name="Koyanagi M"/>
            <person name="Keeley SD"/>
            <person name="Tatsumi K"/>
            <person name="Tanaka K"/>
            <person name="Motone F"/>
            <person name="Kageyama Y"/>
            <person name="Nozu R"/>
            <person name="Adachi N"/>
            <person name="Nishimura O"/>
            <person name="Nakagawa R"/>
            <person name="Tanegashima C"/>
            <person name="Kiyatake I"/>
            <person name="Matsumoto R"/>
            <person name="Murakumo K"/>
            <person name="Nishida K"/>
            <person name="Terakita A"/>
            <person name="Kuratani S"/>
            <person name="Sato K"/>
            <person name="Hyodo S Kuraku.S."/>
        </authorList>
    </citation>
    <scope>NUCLEOTIDE SEQUENCE [LARGE SCALE GENOMIC DNA]</scope>
</reference>
<accession>A0A401Q6V6</accession>
<proteinExistence type="predicted"/>
<comment type="caution">
    <text evidence="1">The sequence shown here is derived from an EMBL/GenBank/DDBJ whole genome shotgun (WGS) entry which is preliminary data.</text>
</comment>
<sequence length="72" mass="7740">MEAGLGGVYVLGAAQVADSDISLSDTGYTGRERFPDKMFQGIAANAAVGGQGNKPELYEEVKLYKNAREREK</sequence>
<evidence type="ECO:0000313" key="2">
    <source>
        <dbReference type="Proteomes" id="UP000288216"/>
    </source>
</evidence>
<dbReference type="STRING" id="75743.A0A401Q6V6"/>
<protein>
    <submittedName>
        <fullName evidence="1">Uncharacterized protein</fullName>
    </submittedName>
</protein>